<dbReference type="Proteomes" id="UP000267804">
    <property type="component" value="Chromosome"/>
</dbReference>
<sequence>MTQEWRVFVTWRRPEQADDIDRLSTLTQALPGFGIAHDDGDAARLEAAMTVQAPTIRQATEAALREARAAYAAAFGTAGEPLRLRVLTLEEHDAEVARPSQMELMGLSEAAEELGISPQRVDQLARTNPEFPAPVARLAAGAVFTAASIRTAKERGWQRPPGRPRKTIA</sequence>
<protein>
    <submittedName>
        <fullName evidence="1">Uncharacterized protein</fullName>
    </submittedName>
</protein>
<dbReference type="RefSeq" id="WP_120572728.1">
    <property type="nucleotide sequence ID" value="NZ_CP024087.1"/>
</dbReference>
<dbReference type="KEGG" id="mtua:CSH63_27505"/>
<proteinExistence type="predicted"/>
<dbReference type="EMBL" id="CP024087">
    <property type="protein sequence ID" value="AYF31120.1"/>
    <property type="molecule type" value="Genomic_DNA"/>
</dbReference>
<organism evidence="1 2">
    <name type="scientific">Micromonospora tulbaghiae</name>
    <dbReference type="NCBI Taxonomy" id="479978"/>
    <lineage>
        <taxon>Bacteria</taxon>
        <taxon>Bacillati</taxon>
        <taxon>Actinomycetota</taxon>
        <taxon>Actinomycetes</taxon>
        <taxon>Micromonosporales</taxon>
        <taxon>Micromonosporaceae</taxon>
        <taxon>Micromonospora</taxon>
    </lineage>
</organism>
<evidence type="ECO:0000313" key="2">
    <source>
        <dbReference type="Proteomes" id="UP000267804"/>
    </source>
</evidence>
<name>A0A386WUL4_9ACTN</name>
<dbReference type="AlphaFoldDB" id="A0A386WUL4"/>
<accession>A0A386WUL4</accession>
<reference evidence="1 2" key="1">
    <citation type="submission" date="2017-10" db="EMBL/GenBank/DDBJ databases">
        <title>Integration of genomic and chemical information greatly accelerates assignment of the full stereostructure of myelolactone, a potent inhibitor of myeloma from a marine-derived Micromonospora.</title>
        <authorList>
            <person name="Kim M.C."/>
            <person name="Machado H."/>
            <person name="Jensen P.R."/>
            <person name="Fenical W."/>
        </authorList>
    </citation>
    <scope>NUCLEOTIDE SEQUENCE [LARGE SCALE GENOMIC DNA]</scope>
    <source>
        <strain evidence="1 2">CNY-010</strain>
    </source>
</reference>
<evidence type="ECO:0000313" key="1">
    <source>
        <dbReference type="EMBL" id="AYF31120.1"/>
    </source>
</evidence>
<gene>
    <name evidence="1" type="ORF">CSH63_27505</name>
</gene>